<evidence type="ECO:0000313" key="5">
    <source>
        <dbReference type="Proteomes" id="UP000838756"/>
    </source>
</evidence>
<dbReference type="OrthoDB" id="2384350at2759"/>
<dbReference type="EMBL" id="CAKXAJ010025523">
    <property type="protein sequence ID" value="CAH2240468.1"/>
    <property type="molecule type" value="Genomic_DNA"/>
</dbReference>
<organism evidence="4 5">
    <name type="scientific">Pararge aegeria aegeria</name>
    <dbReference type="NCBI Taxonomy" id="348720"/>
    <lineage>
        <taxon>Eukaryota</taxon>
        <taxon>Metazoa</taxon>
        <taxon>Ecdysozoa</taxon>
        <taxon>Arthropoda</taxon>
        <taxon>Hexapoda</taxon>
        <taxon>Insecta</taxon>
        <taxon>Pterygota</taxon>
        <taxon>Neoptera</taxon>
        <taxon>Endopterygota</taxon>
        <taxon>Lepidoptera</taxon>
        <taxon>Glossata</taxon>
        <taxon>Ditrysia</taxon>
        <taxon>Papilionoidea</taxon>
        <taxon>Nymphalidae</taxon>
        <taxon>Satyrinae</taxon>
        <taxon>Satyrini</taxon>
        <taxon>Parargina</taxon>
        <taxon>Pararge</taxon>
    </lineage>
</organism>
<gene>
    <name evidence="4" type="primary">jg6317</name>
    <name evidence="4" type="ORF">PAEG_LOCUS17051</name>
</gene>
<feature type="region of interest" description="Disordered" evidence="2">
    <location>
        <begin position="39"/>
        <end position="62"/>
    </location>
</feature>
<feature type="domain" description="C2H2-type" evidence="3">
    <location>
        <begin position="134"/>
        <end position="159"/>
    </location>
</feature>
<sequence>MNKESTRCGAAGLRRSAIVERLRLREEWSALKEIPIDKGSRHKQCTRPKNQPNKKTAPKSDKNTVVNNIIARCEKSKHSSGNNIFMSVRRYSSSPYFTLPVQDSTIPCLFLPPSSIVAMLSSSLKGMDAGVNQLYCGSCNRIFKTKFGYASHIRAHDRR</sequence>
<dbReference type="SUPFAM" id="SSF57667">
    <property type="entry name" value="beta-beta-alpha zinc fingers"/>
    <property type="match status" value="1"/>
</dbReference>
<evidence type="ECO:0000313" key="4">
    <source>
        <dbReference type="EMBL" id="CAH2240468.1"/>
    </source>
</evidence>
<keyword evidence="1" id="KW-0863">Zinc-finger</keyword>
<dbReference type="Proteomes" id="UP000838756">
    <property type="component" value="Unassembled WGS sequence"/>
</dbReference>
<dbReference type="GO" id="GO:0008270">
    <property type="term" value="F:zinc ion binding"/>
    <property type="evidence" value="ECO:0007669"/>
    <property type="project" value="UniProtKB-KW"/>
</dbReference>
<proteinExistence type="predicted"/>
<accession>A0A8S4RQR9</accession>
<keyword evidence="1" id="KW-0479">Metal-binding</keyword>
<name>A0A8S4RQR9_9NEOP</name>
<dbReference type="PROSITE" id="PS00028">
    <property type="entry name" value="ZINC_FINGER_C2H2_1"/>
    <property type="match status" value="1"/>
</dbReference>
<dbReference type="PROSITE" id="PS50157">
    <property type="entry name" value="ZINC_FINGER_C2H2_2"/>
    <property type="match status" value="1"/>
</dbReference>
<evidence type="ECO:0000256" key="2">
    <source>
        <dbReference type="SAM" id="MobiDB-lite"/>
    </source>
</evidence>
<comment type="caution">
    <text evidence="4">The sequence shown here is derived from an EMBL/GenBank/DDBJ whole genome shotgun (WGS) entry which is preliminary data.</text>
</comment>
<dbReference type="InterPro" id="IPR013087">
    <property type="entry name" value="Znf_C2H2_type"/>
</dbReference>
<evidence type="ECO:0000259" key="3">
    <source>
        <dbReference type="PROSITE" id="PS50157"/>
    </source>
</evidence>
<protein>
    <submittedName>
        <fullName evidence="4">Jg6317 protein</fullName>
    </submittedName>
</protein>
<keyword evidence="5" id="KW-1185">Reference proteome</keyword>
<reference evidence="4" key="1">
    <citation type="submission" date="2022-03" db="EMBL/GenBank/DDBJ databases">
        <authorList>
            <person name="Lindestad O."/>
        </authorList>
    </citation>
    <scope>NUCLEOTIDE SEQUENCE</scope>
</reference>
<keyword evidence="1" id="KW-0862">Zinc</keyword>
<dbReference type="AlphaFoldDB" id="A0A8S4RQR9"/>
<dbReference type="InterPro" id="IPR036236">
    <property type="entry name" value="Znf_C2H2_sf"/>
</dbReference>
<evidence type="ECO:0000256" key="1">
    <source>
        <dbReference type="PROSITE-ProRule" id="PRU00042"/>
    </source>
</evidence>